<dbReference type="EMBL" id="CP002801">
    <property type="protein sequence ID" value="AEH08899.1"/>
    <property type="molecule type" value="Genomic_DNA"/>
</dbReference>
<dbReference type="Gene3D" id="2.60.40.10">
    <property type="entry name" value="Immunoglobulins"/>
    <property type="match status" value="1"/>
</dbReference>
<dbReference type="eggNOG" id="COG4932">
    <property type="taxonomic scope" value="Bacteria"/>
</dbReference>
<dbReference type="STRING" id="656024.FsymDg_1431"/>
<keyword evidence="7" id="KW-1133">Transmembrane helix</keyword>
<evidence type="ECO:0000256" key="4">
    <source>
        <dbReference type="PIRSR" id="PIRSR637460-1"/>
    </source>
</evidence>
<dbReference type="PANTHER" id="PTHR37981">
    <property type="entry name" value="LIPASE 2"/>
    <property type="match status" value="1"/>
</dbReference>
<dbReference type="GO" id="GO:0005975">
    <property type="term" value="P:carbohydrate metabolic process"/>
    <property type="evidence" value="ECO:0007669"/>
    <property type="project" value="UniProtKB-ARBA"/>
</dbReference>
<name>F8B226_9ACTN</name>
<dbReference type="PANTHER" id="PTHR37981:SF1">
    <property type="entry name" value="SGNH HYDROLASE-TYPE ESTERASE DOMAIN-CONTAINING PROTEIN"/>
    <property type="match status" value="1"/>
</dbReference>
<feature type="active site" description="Nucleophile" evidence="4">
    <location>
        <position position="121"/>
    </location>
</feature>
<dbReference type="KEGG" id="fsy:FsymDg_1431"/>
<dbReference type="SUPFAM" id="SSF117074">
    <property type="entry name" value="Hypothetical protein PA1324"/>
    <property type="match status" value="1"/>
</dbReference>
<dbReference type="Pfam" id="PF17210">
    <property type="entry name" value="SdrD_B"/>
    <property type="match status" value="1"/>
</dbReference>
<evidence type="ECO:0000313" key="10">
    <source>
        <dbReference type="Proteomes" id="UP000001549"/>
    </source>
</evidence>
<feature type="domain" description="SD-repeat containing protein B" evidence="8">
    <location>
        <begin position="491"/>
        <end position="559"/>
    </location>
</feature>
<proteinExistence type="predicted"/>
<evidence type="ECO:0000313" key="9">
    <source>
        <dbReference type="EMBL" id="AEH08899.1"/>
    </source>
</evidence>
<dbReference type="InterPro" id="IPR037460">
    <property type="entry name" value="SEST-like"/>
</dbReference>
<keyword evidence="3" id="KW-0732">Signal</keyword>
<dbReference type="GO" id="GO:0019433">
    <property type="term" value="P:triglyceride catabolic process"/>
    <property type="evidence" value="ECO:0007669"/>
    <property type="project" value="TreeGrafter"/>
</dbReference>
<keyword evidence="7" id="KW-0472">Membrane</keyword>
<dbReference type="Gene3D" id="3.40.50.1110">
    <property type="entry name" value="SGNH hydrolase"/>
    <property type="match status" value="1"/>
</dbReference>
<evidence type="ECO:0000256" key="2">
    <source>
        <dbReference type="ARBA" id="ARBA00022525"/>
    </source>
</evidence>
<evidence type="ECO:0000256" key="5">
    <source>
        <dbReference type="PIRSR" id="PIRSR637460-2"/>
    </source>
</evidence>
<dbReference type="AlphaFoldDB" id="F8B226"/>
<keyword evidence="10" id="KW-1185">Reference proteome</keyword>
<dbReference type="InterPro" id="IPR013783">
    <property type="entry name" value="Ig-like_fold"/>
</dbReference>
<dbReference type="Proteomes" id="UP000001549">
    <property type="component" value="Chromosome"/>
</dbReference>
<keyword evidence="7" id="KW-0812">Transmembrane</keyword>
<accession>F8B226</accession>
<sequence>MAGCEPVLISRATERAETGRSLPFRGTGGPVFRITARIVVPTILFTAMIMTGRPAAAEPTAATTTRPAPLPTAPLPITPLPATASPATPSPAALLPTATPEPGNTADVVTSHLSIVQLGDSYAAGNGAGAGTYDTGNGPRGCHRSTVSWGEQYAQWLRDERGYDVTYVNRACSGATTNDLLNPRRMDQHTYRTPLRGGETANDPAVSDRLSRDCSSGFGPEETADIGPVDVTYGIASAVCTRVVAPQLDAVGADTDLVLLTIGGNDVQFSDIVLRCFAFDVPKLFGIPAGDIAECERLTERATDDLTEVRSRLVTLLTRLRERMPPGGRVALVTYPYLSSREHYLPPGAQDALNGTVFDPSAAVRELGDRGDGMQIAAADTVNRSLGFTGPSDPAAHSCSLDALPADSVGTPGRFVTVVDTVKCRFAGHEPDPAVDQRNPNRWIHEFLDGFLALDQSLIYHPNSEGHRQLADLLRPFGDFGASARSSISGNAYLDADRDGRQDAGESAAPDVAIQLTGTSPDGTAVLRETTTDASGEWAFDDLVPGVYAVRQDTSRGRSAIRAILDPDTFSNIVLDRVGSSATGYTFAVQPVESVRAVQTGQVRPTENTEEAYAIAQSLRSDRTGGSGGAILPFAAFAALLAVGIPAMVIFRRRPPYDQRDG</sequence>
<feature type="disulfide bond" evidence="5">
    <location>
        <begin position="276"/>
        <end position="295"/>
    </location>
</feature>
<evidence type="ECO:0000256" key="1">
    <source>
        <dbReference type="ARBA" id="ARBA00004613"/>
    </source>
</evidence>
<evidence type="ECO:0000256" key="6">
    <source>
        <dbReference type="SAM" id="MobiDB-lite"/>
    </source>
</evidence>
<dbReference type="InterPro" id="IPR036514">
    <property type="entry name" value="SGNH_hydro_sf"/>
</dbReference>
<comment type="subcellular location">
    <subcellularLocation>
        <location evidence="1">Secreted</location>
    </subcellularLocation>
</comment>
<reference evidence="9 10" key="1">
    <citation type="submission" date="2011-05" db="EMBL/GenBank/DDBJ databases">
        <title>Complete sequence of chromosome of Frankia symbiont of Datisca glomerata.</title>
        <authorList>
            <consortium name="US DOE Joint Genome Institute"/>
            <person name="Lucas S."/>
            <person name="Han J."/>
            <person name="Lapidus A."/>
            <person name="Cheng J.-F."/>
            <person name="Goodwin L."/>
            <person name="Pitluck S."/>
            <person name="Peters L."/>
            <person name="Mikhailova N."/>
            <person name="Chertkov O."/>
            <person name="Teshima H."/>
            <person name="Han C."/>
            <person name="Tapia R."/>
            <person name="Land M."/>
            <person name="Hauser L."/>
            <person name="Kyrpides N."/>
            <person name="Ivanova N."/>
            <person name="Pagani I."/>
            <person name="Berry A."/>
            <person name="Pawlowski K."/>
            <person name="Persson T."/>
            <person name="Vanden Heuvel B."/>
            <person name="Benson D."/>
            <person name="Woyke T."/>
        </authorList>
    </citation>
    <scope>NUCLEOTIDE SEQUENCE [LARGE SCALE GENOMIC DNA]</scope>
    <source>
        <strain evidence="10">4085684</strain>
    </source>
</reference>
<feature type="disulfide bond" evidence="5">
    <location>
        <begin position="142"/>
        <end position="172"/>
    </location>
</feature>
<protein>
    <recommendedName>
        <fullName evidence="8">SD-repeat containing protein B domain-containing protein</fullName>
    </recommendedName>
</protein>
<dbReference type="Pfam" id="PF00657">
    <property type="entry name" value="Lipase_GDSL"/>
    <property type="match status" value="1"/>
</dbReference>
<keyword evidence="5" id="KW-1015">Disulfide bond</keyword>
<dbReference type="GO" id="GO:0005576">
    <property type="term" value="C:extracellular region"/>
    <property type="evidence" value="ECO:0007669"/>
    <property type="project" value="UniProtKB-SubCell"/>
</dbReference>
<dbReference type="HOGENOM" id="CLU_414332_0_0_11"/>
<evidence type="ECO:0000259" key="8">
    <source>
        <dbReference type="Pfam" id="PF17210"/>
    </source>
</evidence>
<organism evidence="9 10">
    <name type="scientific">Candidatus Protofrankia datiscae</name>
    <dbReference type="NCBI Taxonomy" id="2716812"/>
    <lineage>
        <taxon>Bacteria</taxon>
        <taxon>Bacillati</taxon>
        <taxon>Actinomycetota</taxon>
        <taxon>Actinomycetes</taxon>
        <taxon>Frankiales</taxon>
        <taxon>Frankiaceae</taxon>
        <taxon>Protofrankia</taxon>
    </lineage>
</organism>
<keyword evidence="2" id="KW-0964">Secreted</keyword>
<evidence type="ECO:0000256" key="3">
    <source>
        <dbReference type="ARBA" id="ARBA00022729"/>
    </source>
</evidence>
<dbReference type="SUPFAM" id="SSF52266">
    <property type="entry name" value="SGNH hydrolase"/>
    <property type="match status" value="1"/>
</dbReference>
<dbReference type="eggNOG" id="COG2755">
    <property type="taxonomic scope" value="Bacteria"/>
</dbReference>
<feature type="region of interest" description="Disordered" evidence="6">
    <location>
        <begin position="190"/>
        <end position="214"/>
    </location>
</feature>
<gene>
    <name evidence="9" type="ordered locus">FsymDg_1431</name>
</gene>
<dbReference type="InterPro" id="IPR033764">
    <property type="entry name" value="Sdr_B"/>
</dbReference>
<dbReference type="InterPro" id="IPR001087">
    <property type="entry name" value="GDSL"/>
</dbReference>
<feature type="active site" evidence="4">
    <location>
        <position position="461"/>
    </location>
</feature>
<dbReference type="GO" id="GO:0004806">
    <property type="term" value="F:triacylglycerol lipase activity"/>
    <property type="evidence" value="ECO:0007669"/>
    <property type="project" value="TreeGrafter"/>
</dbReference>
<evidence type="ECO:0000256" key="7">
    <source>
        <dbReference type="SAM" id="Phobius"/>
    </source>
</evidence>
<feature type="transmembrane region" description="Helical" evidence="7">
    <location>
        <begin position="630"/>
        <end position="651"/>
    </location>
</feature>